<feature type="domain" description="Endonuclease/exonuclease/phosphatase" evidence="3">
    <location>
        <begin position="56"/>
        <end position="326"/>
    </location>
</feature>
<feature type="chain" id="PRO_5046059966" evidence="2">
    <location>
        <begin position="23"/>
        <end position="707"/>
    </location>
</feature>
<dbReference type="EMBL" id="CAXAMM010002681">
    <property type="protein sequence ID" value="CAK8997074.1"/>
    <property type="molecule type" value="Genomic_DNA"/>
</dbReference>
<name>A0ABP0I6Y8_9DINO</name>
<organism evidence="4 5">
    <name type="scientific">Durusdinium trenchii</name>
    <dbReference type="NCBI Taxonomy" id="1381693"/>
    <lineage>
        <taxon>Eukaryota</taxon>
        <taxon>Sar</taxon>
        <taxon>Alveolata</taxon>
        <taxon>Dinophyceae</taxon>
        <taxon>Suessiales</taxon>
        <taxon>Symbiodiniaceae</taxon>
        <taxon>Durusdinium</taxon>
    </lineage>
</organism>
<evidence type="ECO:0000313" key="5">
    <source>
        <dbReference type="Proteomes" id="UP001642464"/>
    </source>
</evidence>
<dbReference type="Proteomes" id="UP001642464">
    <property type="component" value="Unassembled WGS sequence"/>
</dbReference>
<dbReference type="InterPro" id="IPR050410">
    <property type="entry name" value="CCR4/nocturin_mRNA_transcr"/>
</dbReference>
<proteinExistence type="predicted"/>
<accession>A0ABP0I6Y8</accession>
<comment type="caution">
    <text evidence="4">The sequence shown here is derived from an EMBL/GenBank/DDBJ whole genome shotgun (WGS) entry which is preliminary data.</text>
</comment>
<reference evidence="4 5" key="1">
    <citation type="submission" date="2024-02" db="EMBL/GenBank/DDBJ databases">
        <authorList>
            <person name="Chen Y."/>
            <person name="Shah S."/>
            <person name="Dougan E. K."/>
            <person name="Thang M."/>
            <person name="Chan C."/>
        </authorList>
    </citation>
    <scope>NUCLEOTIDE SEQUENCE [LARGE SCALE GENOMIC DNA]</scope>
</reference>
<keyword evidence="5" id="KW-1185">Reference proteome</keyword>
<dbReference type="InterPro" id="IPR036691">
    <property type="entry name" value="Endo/exonu/phosph_ase_sf"/>
</dbReference>
<feature type="region of interest" description="Disordered" evidence="1">
    <location>
        <begin position="592"/>
        <end position="671"/>
    </location>
</feature>
<dbReference type="PANTHER" id="PTHR12121">
    <property type="entry name" value="CARBON CATABOLITE REPRESSOR PROTEIN 4"/>
    <property type="match status" value="1"/>
</dbReference>
<evidence type="ECO:0000313" key="4">
    <source>
        <dbReference type="EMBL" id="CAK8997074.1"/>
    </source>
</evidence>
<dbReference type="InterPro" id="IPR005135">
    <property type="entry name" value="Endo/exonuclease/phosphatase"/>
</dbReference>
<feature type="region of interest" description="Disordered" evidence="1">
    <location>
        <begin position="558"/>
        <end position="580"/>
    </location>
</feature>
<sequence length="707" mass="78951">MDARNLVVLGLPLVSCFTIADAGVAKPLPLSKEAEMLAKLMQRPLKSSAQQMSVVSFNMLLKGFDQKPYYPSIPSTLRAWPWRKQQLEELIRGVDADVYCMQEVECSSFVEEFKFLAPAGYSAVPPKDDSKGKIPELAKCAIFFKTEKFEHIWQEHRSRVVLCALKCYDQVIYFASCHLEGAPSEGKTRLTQLRNALQSIQKDQKQRGLDPTTCAVIFAGDFNEDDSGPVVRSLASKRDKDDKDFEELVDHGFGLADLYSERFEARPPTFGAPPTRGTETKLRAIDFMFYTPRALRPVAIRAPFTPEQQQATIEHSIPAQWHFSDHVPLGGIFELTDLAKDHPEDVGKGKRGTGRVVTAKERKDLCTAFQCHVLVVRSSPGSPVAAQLICMNAAASIEQYCIAAERSYNIQRLHGVTLLMNRVHGTHQMQYFMHYHDGSWAKSFGRKENEEMKEKVDKSERVSLQDSREVPRPLEKVVAFGGTTYLAGRRGGSCMPRLQEKETRSDPLESAVSSKDRLDRLHRRSMGTMGTTSNLTNPRVQLAAACVLQGRLETQDSLKSESSLQLPSPRGDVNGSVNNVCTVNPRGLRFEGESERPFLRKSRPKTATARRDGRDPRDAPRSESEHVRRCSDRPQWDGPRVQVDKDAPPDEMALSPSTVRSSGTRTFASRPPAIGDKIAMAALRSWAVTATALAKANLEQDRESSRQ</sequence>
<evidence type="ECO:0000256" key="2">
    <source>
        <dbReference type="SAM" id="SignalP"/>
    </source>
</evidence>
<dbReference type="PANTHER" id="PTHR12121:SF34">
    <property type="entry name" value="PROTEIN ANGEL"/>
    <property type="match status" value="1"/>
</dbReference>
<dbReference type="Gene3D" id="3.60.10.10">
    <property type="entry name" value="Endonuclease/exonuclease/phosphatase"/>
    <property type="match status" value="1"/>
</dbReference>
<gene>
    <name evidence="4" type="ORF">SCF082_LOCUS5072</name>
</gene>
<protein>
    <submittedName>
        <fullName evidence="4">CCR4-Not complex 3'-5'-exoribonuclease subunit Ccr4 (Carbon catabolite repressor protein 4) (Cytoplasmic deadenylase) (Glucose-repressible alcohol dehydrogenase transcriptional effector)</fullName>
    </submittedName>
</protein>
<dbReference type="SUPFAM" id="SSF56219">
    <property type="entry name" value="DNase I-like"/>
    <property type="match status" value="1"/>
</dbReference>
<feature type="compositionally biased region" description="Polar residues" evidence="1">
    <location>
        <begin position="655"/>
        <end position="667"/>
    </location>
</feature>
<evidence type="ECO:0000259" key="3">
    <source>
        <dbReference type="Pfam" id="PF03372"/>
    </source>
</evidence>
<feature type="compositionally biased region" description="Basic and acidic residues" evidence="1">
    <location>
        <begin position="609"/>
        <end position="635"/>
    </location>
</feature>
<keyword evidence="2" id="KW-0732">Signal</keyword>
<evidence type="ECO:0000256" key="1">
    <source>
        <dbReference type="SAM" id="MobiDB-lite"/>
    </source>
</evidence>
<dbReference type="Pfam" id="PF03372">
    <property type="entry name" value="Exo_endo_phos"/>
    <property type="match status" value="1"/>
</dbReference>
<feature type="signal peptide" evidence="2">
    <location>
        <begin position="1"/>
        <end position="22"/>
    </location>
</feature>